<comment type="caution">
    <text evidence="7">The sequence shown here is derived from an EMBL/GenBank/DDBJ whole genome shotgun (WGS) entry which is preliminary data.</text>
</comment>
<reference evidence="7 8" key="1">
    <citation type="submission" date="2017-09" db="EMBL/GenBank/DDBJ databases">
        <title>Depth-based differentiation of microbial function through sediment-hosted aquifers and enrichment of novel symbionts in the deep terrestrial subsurface.</title>
        <authorList>
            <person name="Probst A.J."/>
            <person name="Ladd B."/>
            <person name="Jarett J.K."/>
            <person name="Geller-Mcgrath D.E."/>
            <person name="Sieber C.M."/>
            <person name="Emerson J.B."/>
            <person name="Anantharaman K."/>
            <person name="Thomas B.C."/>
            <person name="Malmstrom R."/>
            <person name="Stieglmeier M."/>
            <person name="Klingl A."/>
            <person name="Woyke T."/>
            <person name="Ryan C.M."/>
            <person name="Banfield J.F."/>
        </authorList>
    </citation>
    <scope>NUCLEOTIDE SEQUENCE [LARGE SCALE GENOMIC DNA]</scope>
    <source>
        <strain evidence="7">CG11_big_fil_rev_8_21_14_0_20_39_10</strain>
    </source>
</reference>
<organism evidence="7 8">
    <name type="scientific">Candidatus Falkowbacteria bacterium CG11_big_fil_rev_8_21_14_0_20_39_10</name>
    <dbReference type="NCBI Taxonomy" id="1974570"/>
    <lineage>
        <taxon>Bacteria</taxon>
        <taxon>Candidatus Falkowiibacteriota</taxon>
    </lineage>
</organism>
<name>A0A2M6K8T6_9BACT</name>
<sequence>MLHRFQHEKGWFFQFRKEILRYIFLSITAVLFAVIFFTANSYSKEIFDEKTPIVITDDFSISTSELNKVNNQLIVGFLPSWSVAQNAKIYPEYLDQIIYFGLGISDTGELMKFNKEHTALVEWTYFLSESFSKLKAEAKKTDTNVLIAIKNFDNESIDTLISSESNRKRAIRNITALVNEYQLDGVNIDFEYFTQTDFPTMKYYNLFLTYLSLELKKQNPHAILSVDINASAVYRDNAYDIVKIGDVVDHIIVMGYDYHVPSSSYAGPVSPINAPGDKPNLTKTVTSLKGRIDPKKVILALPLYGYEWQTFTKDEGSSVIPQTGALASYKRVRELITAREDLSISYDKLSQSPRIVYTQNGLIKQIYYDDEKSLATKFQFITEHELGGMGLWALGYEGNYIEPWKLIKDIRTTK</sequence>
<feature type="transmembrane region" description="Helical" evidence="5">
    <location>
        <begin position="20"/>
        <end position="39"/>
    </location>
</feature>
<dbReference type="PROSITE" id="PS01095">
    <property type="entry name" value="GH18_1"/>
    <property type="match status" value="1"/>
</dbReference>
<keyword evidence="5" id="KW-0472">Membrane</keyword>
<dbReference type="EMBL" id="PCWW01000051">
    <property type="protein sequence ID" value="PIR13211.1"/>
    <property type="molecule type" value="Genomic_DNA"/>
</dbReference>
<dbReference type="PANTHER" id="PTHR46290:SF1">
    <property type="entry name" value="DI-N-ACETYLCHITOBIASE"/>
    <property type="match status" value="1"/>
</dbReference>
<comment type="similarity">
    <text evidence="4">Belongs to the glycosyl hydrolase 18 family.</text>
</comment>
<evidence type="ECO:0000313" key="8">
    <source>
        <dbReference type="Proteomes" id="UP000230869"/>
    </source>
</evidence>
<evidence type="ECO:0000256" key="2">
    <source>
        <dbReference type="ARBA" id="ARBA00023295"/>
    </source>
</evidence>
<dbReference type="InterPro" id="IPR001579">
    <property type="entry name" value="Glyco_hydro_18_chit_AS"/>
</dbReference>
<dbReference type="InterPro" id="IPR029070">
    <property type="entry name" value="Chitinase_insertion_sf"/>
</dbReference>
<evidence type="ECO:0000256" key="4">
    <source>
        <dbReference type="RuleBase" id="RU004453"/>
    </source>
</evidence>
<dbReference type="Gene3D" id="3.20.20.80">
    <property type="entry name" value="Glycosidases"/>
    <property type="match status" value="1"/>
</dbReference>
<evidence type="ECO:0000313" key="7">
    <source>
        <dbReference type="EMBL" id="PIR13211.1"/>
    </source>
</evidence>
<dbReference type="SMART" id="SM00636">
    <property type="entry name" value="Glyco_18"/>
    <property type="match status" value="1"/>
</dbReference>
<keyword evidence="2 3" id="KW-0326">Glycosidase</keyword>
<dbReference type="Pfam" id="PF00704">
    <property type="entry name" value="Glyco_hydro_18"/>
    <property type="match status" value="1"/>
</dbReference>
<evidence type="ECO:0000256" key="1">
    <source>
        <dbReference type="ARBA" id="ARBA00022801"/>
    </source>
</evidence>
<feature type="domain" description="GH18" evidence="6">
    <location>
        <begin position="72"/>
        <end position="414"/>
    </location>
</feature>
<dbReference type="InterPro" id="IPR017853">
    <property type="entry name" value="GH"/>
</dbReference>
<dbReference type="InterPro" id="IPR051887">
    <property type="entry name" value="GH18_Domain-Containing"/>
</dbReference>
<dbReference type="PANTHER" id="PTHR46290">
    <property type="entry name" value="DI-N-ACETYLCHITOBIASE"/>
    <property type="match status" value="1"/>
</dbReference>
<proteinExistence type="inferred from homology"/>
<keyword evidence="5" id="KW-0812">Transmembrane</keyword>
<dbReference type="GO" id="GO:0009313">
    <property type="term" value="P:oligosaccharide catabolic process"/>
    <property type="evidence" value="ECO:0007669"/>
    <property type="project" value="TreeGrafter"/>
</dbReference>
<dbReference type="InterPro" id="IPR001223">
    <property type="entry name" value="Glyco_hydro18_cat"/>
</dbReference>
<protein>
    <recommendedName>
        <fullName evidence="6">GH18 domain-containing protein</fullName>
    </recommendedName>
</protein>
<accession>A0A2M6K8T6</accession>
<dbReference type="SUPFAM" id="SSF51445">
    <property type="entry name" value="(Trans)glycosidases"/>
    <property type="match status" value="1"/>
</dbReference>
<dbReference type="Proteomes" id="UP000230869">
    <property type="component" value="Unassembled WGS sequence"/>
</dbReference>
<dbReference type="InterPro" id="IPR011583">
    <property type="entry name" value="Chitinase_II/V-like_cat"/>
</dbReference>
<evidence type="ECO:0000256" key="5">
    <source>
        <dbReference type="SAM" id="Phobius"/>
    </source>
</evidence>
<evidence type="ECO:0000259" key="6">
    <source>
        <dbReference type="PROSITE" id="PS51910"/>
    </source>
</evidence>
<dbReference type="GO" id="GO:0008061">
    <property type="term" value="F:chitin binding"/>
    <property type="evidence" value="ECO:0007669"/>
    <property type="project" value="InterPro"/>
</dbReference>
<gene>
    <name evidence="7" type="ORF">COV49_03000</name>
</gene>
<dbReference type="AlphaFoldDB" id="A0A2M6K8T6"/>
<dbReference type="PROSITE" id="PS51910">
    <property type="entry name" value="GH18_2"/>
    <property type="match status" value="1"/>
</dbReference>
<dbReference type="Gene3D" id="3.10.50.10">
    <property type="match status" value="1"/>
</dbReference>
<keyword evidence="1 3" id="KW-0378">Hydrolase</keyword>
<dbReference type="GO" id="GO:0004553">
    <property type="term" value="F:hydrolase activity, hydrolyzing O-glycosyl compounds"/>
    <property type="evidence" value="ECO:0007669"/>
    <property type="project" value="InterPro"/>
</dbReference>
<keyword evidence="5" id="KW-1133">Transmembrane helix</keyword>
<evidence type="ECO:0000256" key="3">
    <source>
        <dbReference type="RuleBase" id="RU000489"/>
    </source>
</evidence>